<dbReference type="InterPro" id="IPR005325">
    <property type="entry name" value="DUF308_memb"/>
</dbReference>
<dbReference type="AlphaFoldDB" id="A0A090MT36"/>
<keyword evidence="1" id="KW-0812">Transmembrane</keyword>
<dbReference type="InterPro" id="IPR052712">
    <property type="entry name" value="Acid_resist_chaperone_HdeD"/>
</dbReference>
<feature type="transmembrane region" description="Helical" evidence="1">
    <location>
        <begin position="168"/>
        <end position="192"/>
    </location>
</feature>
<evidence type="ECO:0000256" key="1">
    <source>
        <dbReference type="SAM" id="Phobius"/>
    </source>
</evidence>
<keyword evidence="1" id="KW-0472">Membrane</keyword>
<dbReference type="EMBL" id="CCAZ020000003">
    <property type="protein sequence ID" value="CEG10515.1"/>
    <property type="molecule type" value="Genomic_DNA"/>
</dbReference>
<evidence type="ECO:0000313" key="3">
    <source>
        <dbReference type="Proteomes" id="UP000035762"/>
    </source>
</evidence>
<keyword evidence="3" id="KW-1185">Reference proteome</keyword>
<reference evidence="2 3" key="1">
    <citation type="journal article" date="2014" name="Genome Announc.">
        <title>Genome Sequence of Afipia felis Strain 76713, Isolated in Hospital Water Using an Amoeba Co-Culture Procedure.</title>
        <authorList>
            <person name="Benamar S."/>
            <person name="La Scola B."/>
            <person name="Croce O."/>
        </authorList>
    </citation>
    <scope>NUCLEOTIDE SEQUENCE [LARGE SCALE GENOMIC DNA]</scope>
    <source>
        <strain evidence="2 3">76713</strain>
    </source>
</reference>
<sequence>MNQDTPPLPATGVLICTLQKNWWVFVLRGALALIIAVIAFVMPADSLLALTLVFGAYSFVDGAFELVSAIRRIRKEERWGWLAFSGALGVLTGIIVVVSPFVATLVLATFLWVSIAFWSMLSGVFEIAAAIRLRNEIKGEVWLFISGLLSVALSILVIWLLVTRPFETFLALGWLLGIYAAILGVVLITLGLKLRKSSGASTSGREEAALL</sequence>
<feature type="transmembrane region" description="Helical" evidence="1">
    <location>
        <begin position="79"/>
        <end position="103"/>
    </location>
</feature>
<feature type="transmembrane region" description="Helical" evidence="1">
    <location>
        <begin position="21"/>
        <end position="41"/>
    </location>
</feature>
<name>A0A090MT36_AFIFE</name>
<gene>
    <name evidence="2" type="ORF">BN961_03955</name>
</gene>
<feature type="transmembrane region" description="Helical" evidence="1">
    <location>
        <begin position="141"/>
        <end position="162"/>
    </location>
</feature>
<evidence type="ECO:0000313" key="2">
    <source>
        <dbReference type="EMBL" id="CEG10515.1"/>
    </source>
</evidence>
<dbReference type="Pfam" id="PF03729">
    <property type="entry name" value="DUF308"/>
    <property type="match status" value="2"/>
</dbReference>
<dbReference type="OrthoDB" id="193343at2"/>
<dbReference type="GO" id="GO:0005886">
    <property type="term" value="C:plasma membrane"/>
    <property type="evidence" value="ECO:0007669"/>
    <property type="project" value="TreeGrafter"/>
</dbReference>
<dbReference type="STRING" id="1035.BN961_03955"/>
<feature type="transmembrane region" description="Helical" evidence="1">
    <location>
        <begin position="109"/>
        <end position="129"/>
    </location>
</feature>
<dbReference type="PANTHER" id="PTHR34989:SF1">
    <property type="entry name" value="PROTEIN HDED"/>
    <property type="match status" value="1"/>
</dbReference>
<accession>A0A090MT36</accession>
<dbReference type="Proteomes" id="UP000035762">
    <property type="component" value="Unassembled WGS sequence"/>
</dbReference>
<keyword evidence="1" id="KW-1133">Transmembrane helix</keyword>
<organism evidence="2 3">
    <name type="scientific">Afipia felis</name>
    <name type="common">Cat scratch disease bacillus</name>
    <dbReference type="NCBI Taxonomy" id="1035"/>
    <lineage>
        <taxon>Bacteria</taxon>
        <taxon>Pseudomonadati</taxon>
        <taxon>Pseudomonadota</taxon>
        <taxon>Alphaproteobacteria</taxon>
        <taxon>Hyphomicrobiales</taxon>
        <taxon>Nitrobacteraceae</taxon>
        <taxon>Afipia</taxon>
    </lineage>
</organism>
<dbReference type="PANTHER" id="PTHR34989">
    <property type="entry name" value="PROTEIN HDED"/>
    <property type="match status" value="1"/>
</dbReference>
<evidence type="ECO:0008006" key="4">
    <source>
        <dbReference type="Google" id="ProtNLM"/>
    </source>
</evidence>
<proteinExistence type="predicted"/>
<protein>
    <recommendedName>
        <fullName evidence="4">Acid-resistance membrane protein</fullName>
    </recommendedName>
</protein>
<feature type="transmembrane region" description="Helical" evidence="1">
    <location>
        <begin position="47"/>
        <end position="67"/>
    </location>
</feature>
<comment type="caution">
    <text evidence="2">The sequence shown here is derived from an EMBL/GenBank/DDBJ whole genome shotgun (WGS) entry which is preliminary data.</text>
</comment>